<gene>
    <name evidence="2" type="ORF">DFH08DRAFT_811810</name>
</gene>
<feature type="compositionally biased region" description="Polar residues" evidence="1">
    <location>
        <begin position="10"/>
        <end position="26"/>
    </location>
</feature>
<dbReference type="AlphaFoldDB" id="A0AAD6ZUN8"/>
<name>A0AAD6ZUN8_9AGAR</name>
<dbReference type="EMBL" id="JARIHO010000026">
    <property type="protein sequence ID" value="KAJ7340597.1"/>
    <property type="molecule type" value="Genomic_DNA"/>
</dbReference>
<comment type="caution">
    <text evidence="2">The sequence shown here is derived from an EMBL/GenBank/DDBJ whole genome shotgun (WGS) entry which is preliminary data.</text>
</comment>
<dbReference type="Proteomes" id="UP001218218">
    <property type="component" value="Unassembled WGS sequence"/>
</dbReference>
<keyword evidence="3" id="KW-1185">Reference proteome</keyword>
<reference evidence="2" key="1">
    <citation type="submission" date="2023-03" db="EMBL/GenBank/DDBJ databases">
        <title>Massive genome expansion in bonnet fungi (Mycena s.s.) driven by repeated elements and novel gene families across ecological guilds.</title>
        <authorList>
            <consortium name="Lawrence Berkeley National Laboratory"/>
            <person name="Harder C.B."/>
            <person name="Miyauchi S."/>
            <person name="Viragh M."/>
            <person name="Kuo A."/>
            <person name="Thoen E."/>
            <person name="Andreopoulos B."/>
            <person name="Lu D."/>
            <person name="Skrede I."/>
            <person name="Drula E."/>
            <person name="Henrissat B."/>
            <person name="Morin E."/>
            <person name="Kohler A."/>
            <person name="Barry K."/>
            <person name="LaButti K."/>
            <person name="Morin E."/>
            <person name="Salamov A."/>
            <person name="Lipzen A."/>
            <person name="Mereny Z."/>
            <person name="Hegedus B."/>
            <person name="Baldrian P."/>
            <person name="Stursova M."/>
            <person name="Weitz H."/>
            <person name="Taylor A."/>
            <person name="Grigoriev I.V."/>
            <person name="Nagy L.G."/>
            <person name="Martin F."/>
            <person name="Kauserud H."/>
        </authorList>
    </citation>
    <scope>NUCLEOTIDE SEQUENCE</scope>
    <source>
        <strain evidence="2">CBHHK002</strain>
    </source>
</reference>
<proteinExistence type="predicted"/>
<evidence type="ECO:0000313" key="3">
    <source>
        <dbReference type="Proteomes" id="UP001218218"/>
    </source>
</evidence>
<protein>
    <submittedName>
        <fullName evidence="2">Uncharacterized protein</fullName>
    </submittedName>
</protein>
<evidence type="ECO:0000256" key="1">
    <source>
        <dbReference type="SAM" id="MobiDB-lite"/>
    </source>
</evidence>
<accession>A0AAD6ZUN8</accession>
<feature type="region of interest" description="Disordered" evidence="1">
    <location>
        <begin position="491"/>
        <end position="524"/>
    </location>
</feature>
<feature type="region of interest" description="Disordered" evidence="1">
    <location>
        <begin position="1"/>
        <end position="32"/>
    </location>
</feature>
<evidence type="ECO:0000313" key="2">
    <source>
        <dbReference type="EMBL" id="KAJ7340597.1"/>
    </source>
</evidence>
<sequence>MGDETRTNEDSSSMENPGYASLSTNPAWRHRPTTRNTAGLEFGCHRGTSSVTVAMYQGEKAEEVHRGIPNGGEMLRNIWLCARPLNLASHPNIVQLWGTASFGNTYATIFHDDLIPLLDFLGLYRHSHFATVHIHAYADTEFRVCLLTLFSYMLRLFQSARDYFNSIFSRHLERQMCTPFIHCSSARFCVDLVGGGWWGTFREAEMVQRQGLGLLSTPHLESTIIDSLTTHQYHKICSEELVHRSQYKIRYWEPSQRQDILMTALENVNPGAIIFCPSKNPLGDDVDVEIATVAREIDYHIGTWGDFGFGGDIMEDRWFRVTSDDVVNNPIRFCGIYSSDIAWLSQANHVFSRLGITSNFEDYVQLFYIFVEIMVSPTIPDPPEGYLFLCPPEQFYIGSSSKWPECPAYWSLHPSGIERLSWEDAARLGFPRIGILEYAQGHSWDSSVYEGLRQFHQAKGFDPDSQELALHLGQPLYELSSQTNTSFAHFHEENSNGEDPIQAPTDSDDESKDILELTHPNGGK</sequence>
<organism evidence="2 3">
    <name type="scientific">Mycena albidolilacea</name>
    <dbReference type="NCBI Taxonomy" id="1033008"/>
    <lineage>
        <taxon>Eukaryota</taxon>
        <taxon>Fungi</taxon>
        <taxon>Dikarya</taxon>
        <taxon>Basidiomycota</taxon>
        <taxon>Agaricomycotina</taxon>
        <taxon>Agaricomycetes</taxon>
        <taxon>Agaricomycetidae</taxon>
        <taxon>Agaricales</taxon>
        <taxon>Marasmiineae</taxon>
        <taxon>Mycenaceae</taxon>
        <taxon>Mycena</taxon>
    </lineage>
</organism>